<keyword evidence="2" id="KW-1185">Reference proteome</keyword>
<protein>
    <submittedName>
        <fullName evidence="1">Uncharacterized protein</fullName>
    </submittedName>
</protein>
<gene>
    <name evidence="1" type="ORF">AFL01nite_30170</name>
</gene>
<evidence type="ECO:0000313" key="2">
    <source>
        <dbReference type="Proteomes" id="UP000321769"/>
    </source>
</evidence>
<organism evidence="1 2">
    <name type="scientific">Aeromicrobium flavum</name>
    <dbReference type="NCBI Taxonomy" id="416568"/>
    <lineage>
        <taxon>Bacteria</taxon>
        <taxon>Bacillati</taxon>
        <taxon>Actinomycetota</taxon>
        <taxon>Actinomycetes</taxon>
        <taxon>Propionibacteriales</taxon>
        <taxon>Nocardioidaceae</taxon>
        <taxon>Aeromicrobium</taxon>
    </lineage>
</organism>
<evidence type="ECO:0000313" key="1">
    <source>
        <dbReference type="EMBL" id="GEO90690.1"/>
    </source>
</evidence>
<dbReference type="Proteomes" id="UP000321769">
    <property type="component" value="Unassembled WGS sequence"/>
</dbReference>
<dbReference type="AlphaFoldDB" id="A0A512HZ79"/>
<reference evidence="1 2" key="1">
    <citation type="submission" date="2019-07" db="EMBL/GenBank/DDBJ databases">
        <title>Whole genome shotgun sequence of Aeromicrobium flavum NBRC 107625.</title>
        <authorList>
            <person name="Hosoyama A."/>
            <person name="Uohara A."/>
            <person name="Ohji S."/>
            <person name="Ichikawa N."/>
        </authorList>
    </citation>
    <scope>NUCLEOTIDE SEQUENCE [LARGE SCALE GENOMIC DNA]</scope>
    <source>
        <strain evidence="1 2">NBRC 107625</strain>
    </source>
</reference>
<dbReference type="EMBL" id="BJZQ01000028">
    <property type="protein sequence ID" value="GEO90690.1"/>
    <property type="molecule type" value="Genomic_DNA"/>
</dbReference>
<sequence>MRQYCPFGGVEIRISHGGNSGTLLGPEGSALVSSGGFLGPYIPTNLLTLLRARQAWKFVRDRSYFENFTVDASIFVVTTSY</sequence>
<name>A0A512HZ79_9ACTN</name>
<accession>A0A512HZ79</accession>
<proteinExistence type="predicted"/>
<comment type="caution">
    <text evidence="1">The sequence shown here is derived from an EMBL/GenBank/DDBJ whole genome shotgun (WGS) entry which is preliminary data.</text>
</comment>